<accession>A0A8D5FSN9</accession>
<protein>
    <submittedName>
        <fullName evidence="2">Uncharacterized protein</fullName>
    </submittedName>
</protein>
<reference evidence="2" key="1">
    <citation type="submission" date="2020-09" db="EMBL/GenBank/DDBJ databases">
        <title>Desulfogranum mesoprofundum gen. nov., sp. nov., a novel mesophilic, sulfate-reducing chemolithoautotroph isolated from a deep-sea hydrothermal vent chimney in the Suiyo Seamount.</title>
        <authorList>
            <person name="Hashimoto Y."/>
            <person name="Nakagawa S."/>
        </authorList>
    </citation>
    <scope>NUCLEOTIDE SEQUENCE</scope>
    <source>
        <strain evidence="2">KT2</strain>
    </source>
</reference>
<keyword evidence="3" id="KW-1185">Reference proteome</keyword>
<dbReference type="EMBL" id="AP024086">
    <property type="protein sequence ID" value="BCL60999.1"/>
    <property type="molecule type" value="Genomic_DNA"/>
</dbReference>
<sequence>MNCKKKFSIVFFISTLLFLISLNTAMAVGEFHRGVITREPWLETHRRIEIDTIEYLLMPDVKITLVQNSAGKKNYRSSKDNNRPLTVGMQIWFKSLGHNIYEILVDVQEGSHE</sequence>
<evidence type="ECO:0000256" key="1">
    <source>
        <dbReference type="SAM" id="SignalP"/>
    </source>
</evidence>
<feature type="signal peptide" evidence="1">
    <location>
        <begin position="1"/>
        <end position="27"/>
    </location>
</feature>
<evidence type="ECO:0000313" key="2">
    <source>
        <dbReference type="EMBL" id="BCL60999.1"/>
    </source>
</evidence>
<feature type="chain" id="PRO_5034436398" evidence="1">
    <location>
        <begin position="28"/>
        <end position="113"/>
    </location>
</feature>
<keyword evidence="1" id="KW-0732">Signal</keyword>
<evidence type="ECO:0000313" key="3">
    <source>
        <dbReference type="Proteomes" id="UP000826725"/>
    </source>
</evidence>
<proteinExistence type="predicted"/>
<dbReference type="RefSeq" id="WP_228857070.1">
    <property type="nucleotide sequence ID" value="NZ_AP024086.1"/>
</dbReference>
<dbReference type="AlphaFoldDB" id="A0A8D5FSN9"/>
<dbReference type="Proteomes" id="UP000826725">
    <property type="component" value="Chromosome"/>
</dbReference>
<dbReference type="KEGG" id="dbk:DGMP_16920"/>
<gene>
    <name evidence="2" type="ORF">DGMP_16920</name>
</gene>
<organism evidence="2 3">
    <name type="scientific">Desulfomarina profundi</name>
    <dbReference type="NCBI Taxonomy" id="2772557"/>
    <lineage>
        <taxon>Bacteria</taxon>
        <taxon>Pseudomonadati</taxon>
        <taxon>Thermodesulfobacteriota</taxon>
        <taxon>Desulfobulbia</taxon>
        <taxon>Desulfobulbales</taxon>
        <taxon>Desulfobulbaceae</taxon>
        <taxon>Desulfomarina</taxon>
    </lineage>
</organism>
<name>A0A8D5FSN9_9BACT</name>